<sequence length="430" mass="50027">MANTHIRFKESESEYSASNSDDDYTEKERNLLHKIKNRKTDDSDSDDEVYGIGSEEDEESSEHRSDIALSDVEGQDGDDLPDIRAWGKDKRKFYSTDYVDPDYSGFQGKNATLAELEEEEAKNLQKQLIQELDDEDFSLEMFIKHKEPENKDELEEVVKTDVSKLSKRQKLQLVKQESPEFFELINDFKVKIAIAKEVLKPTLELTNKNKIMECEAVEFVKFYYQLILNYTTNISMYLLLKASKVNLKNHPIVKRLFQYRQHLSQMDKVFEDVIKPQIEILISLSEKDTLHEPEKKTLKLLGIIQSKKQYNPTTVKERPFATNEIKANSNGNKETRKQVKFAINKPESDTDSSDSEDLQNAETENIGEDNADDQIIGEKRAITYQIAKNKGLTPHRKKEQRNPRVKHRNKFRKAKIRRKGAVRDVRKELS</sequence>
<feature type="domain" description="Sas10 C-terminal" evidence="6">
    <location>
        <begin position="378"/>
        <end position="428"/>
    </location>
</feature>
<accession>A0A0T6AUD8</accession>
<feature type="region of interest" description="Disordered" evidence="5">
    <location>
        <begin position="312"/>
        <end position="374"/>
    </location>
</feature>
<dbReference type="AlphaFoldDB" id="A0A0T6AUD8"/>
<keyword evidence="8" id="KW-1185">Reference proteome</keyword>
<comment type="similarity">
    <text evidence="2">Belongs to the SAS10 family.</text>
</comment>
<feature type="region of interest" description="Disordered" evidence="5">
    <location>
        <begin position="386"/>
        <end position="430"/>
    </location>
</feature>
<dbReference type="PANTHER" id="PTHR13237:SF8">
    <property type="entry name" value="SOMETHING ABOUT SILENCING PROTEIN 10"/>
    <property type="match status" value="1"/>
</dbReference>
<feature type="non-terminal residue" evidence="7">
    <location>
        <position position="430"/>
    </location>
</feature>
<evidence type="ECO:0000256" key="3">
    <source>
        <dbReference type="ARBA" id="ARBA00022553"/>
    </source>
</evidence>
<comment type="subcellular location">
    <subcellularLocation>
        <location evidence="1">Nucleus</location>
    </subcellularLocation>
</comment>
<evidence type="ECO:0000256" key="4">
    <source>
        <dbReference type="ARBA" id="ARBA00023242"/>
    </source>
</evidence>
<dbReference type="GO" id="GO:0032040">
    <property type="term" value="C:small-subunit processome"/>
    <property type="evidence" value="ECO:0007669"/>
    <property type="project" value="TreeGrafter"/>
</dbReference>
<feature type="compositionally biased region" description="Basic residues" evidence="5">
    <location>
        <begin position="393"/>
        <end position="420"/>
    </location>
</feature>
<evidence type="ECO:0000313" key="7">
    <source>
        <dbReference type="EMBL" id="KRT78737.1"/>
    </source>
</evidence>
<gene>
    <name evidence="7" type="ORF">AMK59_8071</name>
</gene>
<feature type="compositionally biased region" description="Basic and acidic residues" evidence="5">
    <location>
        <begin position="421"/>
        <end position="430"/>
    </location>
</feature>
<feature type="compositionally biased region" description="Acidic residues" evidence="5">
    <location>
        <begin position="349"/>
        <end position="372"/>
    </location>
</feature>
<evidence type="ECO:0000256" key="1">
    <source>
        <dbReference type="ARBA" id="ARBA00004123"/>
    </source>
</evidence>
<evidence type="ECO:0000256" key="5">
    <source>
        <dbReference type="SAM" id="MobiDB-lite"/>
    </source>
</evidence>
<protein>
    <recommendedName>
        <fullName evidence="6">Sas10 C-terminal domain-containing protein</fullName>
    </recommendedName>
</protein>
<dbReference type="OrthoDB" id="1924577at2759"/>
<dbReference type="Proteomes" id="UP000051574">
    <property type="component" value="Unassembled WGS sequence"/>
</dbReference>
<keyword evidence="4" id="KW-0539">Nucleus</keyword>
<proteinExistence type="inferred from homology"/>
<dbReference type="InterPro" id="IPR018972">
    <property type="entry name" value="Sas10_C_dom"/>
</dbReference>
<dbReference type="InterPro" id="IPR007146">
    <property type="entry name" value="Sas10/Utp3/C1D"/>
</dbReference>
<dbReference type="EMBL" id="LJIG01022784">
    <property type="protein sequence ID" value="KRT78737.1"/>
    <property type="molecule type" value="Genomic_DNA"/>
</dbReference>
<keyword evidence="3" id="KW-0597">Phosphoprotein</keyword>
<dbReference type="GO" id="GO:0000462">
    <property type="term" value="P:maturation of SSU-rRNA from tricistronic rRNA transcript (SSU-rRNA, 5.8S rRNA, LSU-rRNA)"/>
    <property type="evidence" value="ECO:0007669"/>
    <property type="project" value="TreeGrafter"/>
</dbReference>
<organism evidence="7 8">
    <name type="scientific">Oryctes borbonicus</name>
    <dbReference type="NCBI Taxonomy" id="1629725"/>
    <lineage>
        <taxon>Eukaryota</taxon>
        <taxon>Metazoa</taxon>
        <taxon>Ecdysozoa</taxon>
        <taxon>Arthropoda</taxon>
        <taxon>Hexapoda</taxon>
        <taxon>Insecta</taxon>
        <taxon>Pterygota</taxon>
        <taxon>Neoptera</taxon>
        <taxon>Endopterygota</taxon>
        <taxon>Coleoptera</taxon>
        <taxon>Polyphaga</taxon>
        <taxon>Scarabaeiformia</taxon>
        <taxon>Scarabaeidae</taxon>
        <taxon>Dynastinae</taxon>
        <taxon>Oryctes</taxon>
    </lineage>
</organism>
<evidence type="ECO:0000259" key="6">
    <source>
        <dbReference type="Pfam" id="PF09368"/>
    </source>
</evidence>
<feature type="compositionally biased region" description="Acidic residues" evidence="5">
    <location>
        <begin position="43"/>
        <end position="60"/>
    </location>
</feature>
<name>A0A0T6AUD8_9SCAR</name>
<evidence type="ECO:0000256" key="2">
    <source>
        <dbReference type="ARBA" id="ARBA00010979"/>
    </source>
</evidence>
<dbReference type="Pfam" id="PF09368">
    <property type="entry name" value="Sas10"/>
    <property type="match status" value="1"/>
</dbReference>
<dbReference type="PANTHER" id="PTHR13237">
    <property type="entry name" value="SOMETHING ABOUT SILENCING PROTEIN 10-RELATED"/>
    <property type="match status" value="1"/>
</dbReference>
<reference evidence="7 8" key="1">
    <citation type="submission" date="2015-09" db="EMBL/GenBank/DDBJ databases">
        <title>Draft genome of the scarab beetle Oryctes borbonicus.</title>
        <authorList>
            <person name="Meyer J.M."/>
            <person name="Markov G.V."/>
            <person name="Baskaran P."/>
            <person name="Herrmann M."/>
            <person name="Sommer R.J."/>
            <person name="Roedelsperger C."/>
        </authorList>
    </citation>
    <scope>NUCLEOTIDE SEQUENCE [LARGE SCALE GENOMIC DNA]</scope>
    <source>
        <strain evidence="7">OB123</strain>
        <tissue evidence="7">Whole animal</tissue>
    </source>
</reference>
<dbReference type="Pfam" id="PF04000">
    <property type="entry name" value="Sas10_Utp3"/>
    <property type="match status" value="1"/>
</dbReference>
<evidence type="ECO:0000313" key="8">
    <source>
        <dbReference type="Proteomes" id="UP000051574"/>
    </source>
</evidence>
<comment type="caution">
    <text evidence="7">The sequence shown here is derived from an EMBL/GenBank/DDBJ whole genome shotgun (WGS) entry which is preliminary data.</text>
</comment>
<feature type="region of interest" description="Disordered" evidence="5">
    <location>
        <begin position="1"/>
        <end position="82"/>
    </location>
</feature>